<evidence type="ECO:0000256" key="2">
    <source>
        <dbReference type="ARBA" id="ARBA00023015"/>
    </source>
</evidence>
<dbReference type="PANTHER" id="PTHR30346">
    <property type="entry name" value="TRANSCRIPTIONAL DUAL REGULATOR HCAR-RELATED"/>
    <property type="match status" value="1"/>
</dbReference>
<dbReference type="Pfam" id="PF00126">
    <property type="entry name" value="HTH_1"/>
    <property type="match status" value="1"/>
</dbReference>
<keyword evidence="3 6" id="KW-0238">DNA-binding</keyword>
<proteinExistence type="inferred from homology"/>
<accession>A0A543BZV4</accession>
<sequence>MTLRQYEYLIAVAEEHSFTRAAERLLVSQPALSHQIKVLEDGIGGALLDRLARSVELTALGGSFLPHAVAAVRSTEEATRSARAVGRLAGGELQVATLQSIALGIIPPAIRAWRHEHPRVRVQIREFGHIDLLAAEMLHGGADIAIGPAPAGWTGTSRSLGPEEFVVVLPYDDIELQPDRRSINLRTLADRPWVLYAPGFGLTPIVSEACSRAGFTPRAAARTHHTATAIELATAGLGPALVPSNVIGPDFECCILRPDPPIWRELSAFTRPYVSPPAAAFIETLADHATL</sequence>
<dbReference type="Pfam" id="PF03466">
    <property type="entry name" value="LysR_substrate"/>
    <property type="match status" value="1"/>
</dbReference>
<dbReference type="InterPro" id="IPR036390">
    <property type="entry name" value="WH_DNA-bd_sf"/>
</dbReference>
<dbReference type="PANTHER" id="PTHR30346:SF28">
    <property type="entry name" value="HTH-TYPE TRANSCRIPTIONAL REGULATOR CYNR"/>
    <property type="match status" value="1"/>
</dbReference>
<name>A0A543BZV4_9ACTN</name>
<dbReference type="InterPro" id="IPR036388">
    <property type="entry name" value="WH-like_DNA-bd_sf"/>
</dbReference>
<feature type="domain" description="HTH lysR-type" evidence="5">
    <location>
        <begin position="1"/>
        <end position="58"/>
    </location>
</feature>
<dbReference type="PRINTS" id="PR00039">
    <property type="entry name" value="HTHLYSR"/>
</dbReference>
<evidence type="ECO:0000313" key="6">
    <source>
        <dbReference type="EMBL" id="TQL90374.1"/>
    </source>
</evidence>
<dbReference type="Gene3D" id="1.10.10.10">
    <property type="entry name" value="Winged helix-like DNA-binding domain superfamily/Winged helix DNA-binding domain"/>
    <property type="match status" value="1"/>
</dbReference>
<keyword evidence="7" id="KW-1185">Reference proteome</keyword>
<evidence type="ECO:0000256" key="3">
    <source>
        <dbReference type="ARBA" id="ARBA00023125"/>
    </source>
</evidence>
<organism evidence="6 7">
    <name type="scientific">Actinoallomurus bryophytorum</name>
    <dbReference type="NCBI Taxonomy" id="1490222"/>
    <lineage>
        <taxon>Bacteria</taxon>
        <taxon>Bacillati</taxon>
        <taxon>Actinomycetota</taxon>
        <taxon>Actinomycetes</taxon>
        <taxon>Streptosporangiales</taxon>
        <taxon>Thermomonosporaceae</taxon>
        <taxon>Actinoallomurus</taxon>
    </lineage>
</organism>
<dbReference type="OrthoDB" id="3181812at2"/>
<evidence type="ECO:0000256" key="4">
    <source>
        <dbReference type="ARBA" id="ARBA00023163"/>
    </source>
</evidence>
<dbReference type="GO" id="GO:0003700">
    <property type="term" value="F:DNA-binding transcription factor activity"/>
    <property type="evidence" value="ECO:0007669"/>
    <property type="project" value="InterPro"/>
</dbReference>
<dbReference type="EMBL" id="VFOZ01000002">
    <property type="protein sequence ID" value="TQL90374.1"/>
    <property type="molecule type" value="Genomic_DNA"/>
</dbReference>
<dbReference type="InterPro" id="IPR000847">
    <property type="entry name" value="LysR_HTH_N"/>
</dbReference>
<reference evidence="6 7" key="1">
    <citation type="submission" date="2019-06" db="EMBL/GenBank/DDBJ databases">
        <title>Sequencing the genomes of 1000 actinobacteria strains.</title>
        <authorList>
            <person name="Klenk H.-P."/>
        </authorList>
    </citation>
    <scope>NUCLEOTIDE SEQUENCE [LARGE SCALE GENOMIC DNA]</scope>
    <source>
        <strain evidence="6 7">DSM 102200</strain>
    </source>
</reference>
<evidence type="ECO:0000259" key="5">
    <source>
        <dbReference type="PROSITE" id="PS50931"/>
    </source>
</evidence>
<dbReference type="FunFam" id="1.10.10.10:FF:000001">
    <property type="entry name" value="LysR family transcriptional regulator"/>
    <property type="match status" value="1"/>
</dbReference>
<dbReference type="Proteomes" id="UP000316096">
    <property type="component" value="Unassembled WGS sequence"/>
</dbReference>
<gene>
    <name evidence="6" type="ORF">FB559_7677</name>
</gene>
<comment type="caution">
    <text evidence="6">The sequence shown here is derived from an EMBL/GenBank/DDBJ whole genome shotgun (WGS) entry which is preliminary data.</text>
</comment>
<dbReference type="Gene3D" id="3.40.190.290">
    <property type="match status" value="1"/>
</dbReference>
<dbReference type="InterPro" id="IPR005119">
    <property type="entry name" value="LysR_subst-bd"/>
</dbReference>
<dbReference type="CDD" id="cd05466">
    <property type="entry name" value="PBP2_LTTR_substrate"/>
    <property type="match status" value="1"/>
</dbReference>
<evidence type="ECO:0000313" key="7">
    <source>
        <dbReference type="Proteomes" id="UP000316096"/>
    </source>
</evidence>
<dbReference type="GO" id="GO:0032993">
    <property type="term" value="C:protein-DNA complex"/>
    <property type="evidence" value="ECO:0007669"/>
    <property type="project" value="TreeGrafter"/>
</dbReference>
<dbReference type="AlphaFoldDB" id="A0A543BZV4"/>
<dbReference type="GO" id="GO:0003677">
    <property type="term" value="F:DNA binding"/>
    <property type="evidence" value="ECO:0007669"/>
    <property type="project" value="UniProtKB-KW"/>
</dbReference>
<dbReference type="SUPFAM" id="SSF53850">
    <property type="entry name" value="Periplasmic binding protein-like II"/>
    <property type="match status" value="1"/>
</dbReference>
<comment type="similarity">
    <text evidence="1">Belongs to the LysR transcriptional regulatory family.</text>
</comment>
<dbReference type="SUPFAM" id="SSF46785">
    <property type="entry name" value="Winged helix' DNA-binding domain"/>
    <property type="match status" value="1"/>
</dbReference>
<evidence type="ECO:0000256" key="1">
    <source>
        <dbReference type="ARBA" id="ARBA00009437"/>
    </source>
</evidence>
<keyword evidence="2" id="KW-0805">Transcription regulation</keyword>
<keyword evidence="4" id="KW-0804">Transcription</keyword>
<dbReference type="PROSITE" id="PS50931">
    <property type="entry name" value="HTH_LYSR"/>
    <property type="match status" value="1"/>
</dbReference>
<protein>
    <submittedName>
        <fullName evidence="6">DNA-binding transcriptional LysR family regulator</fullName>
    </submittedName>
</protein>
<dbReference type="RefSeq" id="WP_141962416.1">
    <property type="nucleotide sequence ID" value="NZ_VFOZ01000002.1"/>
</dbReference>